<proteinExistence type="predicted"/>
<evidence type="ECO:0000256" key="1">
    <source>
        <dbReference type="SAM" id="MobiDB-lite"/>
    </source>
</evidence>
<feature type="domain" description="MobA/VirD2-like nuclease" evidence="2">
    <location>
        <begin position="34"/>
        <end position="151"/>
    </location>
</feature>
<evidence type="ECO:0000313" key="4">
    <source>
        <dbReference type="Proteomes" id="UP001549366"/>
    </source>
</evidence>
<reference evidence="3 4" key="1">
    <citation type="submission" date="2024-06" db="EMBL/GenBank/DDBJ databases">
        <title>Genomic Encyclopedia of Type Strains, Phase V (KMG-V): Genome sequencing to study the core and pangenomes of soil and plant-associated prokaryotes.</title>
        <authorList>
            <person name="Whitman W."/>
        </authorList>
    </citation>
    <scope>NUCLEOTIDE SEQUENCE [LARGE SCALE GENOMIC DNA]</scope>
    <source>
        <strain evidence="3 4">NE40</strain>
    </source>
</reference>
<feature type="compositionally biased region" description="Polar residues" evidence="1">
    <location>
        <begin position="279"/>
        <end position="296"/>
    </location>
</feature>
<accession>A0ABV2SL92</accession>
<comment type="caution">
    <text evidence="3">The sequence shown here is derived from an EMBL/GenBank/DDBJ whole genome shotgun (WGS) entry which is preliminary data.</text>
</comment>
<evidence type="ECO:0000259" key="2">
    <source>
        <dbReference type="Pfam" id="PF03432"/>
    </source>
</evidence>
<name>A0ABV2SL92_9GAMM</name>
<protein>
    <recommendedName>
        <fullName evidence="2">MobA/VirD2-like nuclease domain-containing protein</fullName>
    </recommendedName>
</protein>
<keyword evidence="4" id="KW-1185">Reference proteome</keyword>
<sequence length="339" mass="39164">MKSMIMRHDNLHSHTKYYLDEEIVRHGFVLLEITCGNVCGRNAYEISKEFSDLHNTRPDTRNPIIACVLSLPPGEKCNDETWGLIVREFIRQMETNPDEHLWFGVRHKNTLQDHLHIEISRIKFSGKIWNPRFELIKAALAASRLEKQFNLTPTTPMVEVGKGKKLVFNNKSQQRKPSRSMMTKAGLNKTPLEIIQDEIDHLLKIKNGIKKIVFEKLLRRKGIIPVPNIRNKKLVGYRFTYGKHSFKGSELGTNYKLKELISRGLIINSDENPIETIKKNITSNPKPASLPSQTNNPEDKKAVPTKPINKTKTLTERNRQNYYKRKSKHQKVDSIPAEK</sequence>
<dbReference type="EMBL" id="JBEWTB010000002">
    <property type="protein sequence ID" value="MET4758520.1"/>
    <property type="molecule type" value="Genomic_DNA"/>
</dbReference>
<dbReference type="InterPro" id="IPR005094">
    <property type="entry name" value="Endonuclease_MobA/VirD2"/>
</dbReference>
<evidence type="ECO:0000313" key="3">
    <source>
        <dbReference type="EMBL" id="MET4758520.1"/>
    </source>
</evidence>
<feature type="region of interest" description="Disordered" evidence="1">
    <location>
        <begin position="279"/>
        <end position="339"/>
    </location>
</feature>
<organism evidence="3 4">
    <name type="scientific">Endozoicomonas lisbonensis</name>
    <dbReference type="NCBI Taxonomy" id="3120522"/>
    <lineage>
        <taxon>Bacteria</taxon>
        <taxon>Pseudomonadati</taxon>
        <taxon>Pseudomonadota</taxon>
        <taxon>Gammaproteobacteria</taxon>
        <taxon>Oceanospirillales</taxon>
        <taxon>Endozoicomonadaceae</taxon>
        <taxon>Endozoicomonas</taxon>
    </lineage>
</organism>
<gene>
    <name evidence="3" type="ORF">V5J35_003712</name>
</gene>
<dbReference type="Pfam" id="PF03432">
    <property type="entry name" value="Relaxase"/>
    <property type="match status" value="1"/>
</dbReference>
<dbReference type="RefSeq" id="WP_354008598.1">
    <property type="nucleotide sequence ID" value="NZ_JBEWTA010000001.1"/>
</dbReference>
<feature type="compositionally biased region" description="Basic and acidic residues" evidence="1">
    <location>
        <begin position="330"/>
        <end position="339"/>
    </location>
</feature>
<dbReference type="Proteomes" id="UP001549366">
    <property type="component" value="Unassembled WGS sequence"/>
</dbReference>